<protein>
    <submittedName>
        <fullName evidence="3">DUF4412 domain-containing protein</fullName>
    </submittedName>
</protein>
<gene>
    <name evidence="3" type="ORF">J4051_12840</name>
</gene>
<evidence type="ECO:0000313" key="4">
    <source>
        <dbReference type="Proteomes" id="UP000681315"/>
    </source>
</evidence>
<dbReference type="Proteomes" id="UP000681315">
    <property type="component" value="Unassembled WGS sequence"/>
</dbReference>
<feature type="signal peptide" evidence="1">
    <location>
        <begin position="1"/>
        <end position="29"/>
    </location>
</feature>
<feature type="chain" id="PRO_5047526439" evidence="1">
    <location>
        <begin position="30"/>
        <end position="274"/>
    </location>
</feature>
<comment type="caution">
    <text evidence="3">The sequence shown here is derived from an EMBL/GenBank/DDBJ whole genome shotgun (WGS) entry which is preliminary data.</text>
</comment>
<dbReference type="RefSeq" id="WP_208234276.1">
    <property type="nucleotide sequence ID" value="NZ_JAGEVG010000014.1"/>
</dbReference>
<organism evidence="3 4">
    <name type="scientific">Gelidibacter pelagius</name>
    <dbReference type="NCBI Taxonomy" id="2819985"/>
    <lineage>
        <taxon>Bacteria</taxon>
        <taxon>Pseudomonadati</taxon>
        <taxon>Bacteroidota</taxon>
        <taxon>Flavobacteriia</taxon>
        <taxon>Flavobacteriales</taxon>
        <taxon>Flavobacteriaceae</taxon>
        <taxon>Gelidibacter</taxon>
    </lineage>
</organism>
<sequence>MKTLKVKTNLSHYLILLLCCLVFVPDANAQFLKKLKKRVEQKVENAVIEKTANKAAEKATKSMDKMFDINPFGGSKEKADPSLVADNYDFTWKYSLKMSTKEGEIVFDYYLKPDAAYFGFTSAMMNNMFTVMDTDHNIMAVFMASDGNNIGMVNQMPEIDLEEANEVPENFTFETLPDKTINGYDCKGVKAVNEDYEMTMYFITDAEISFDDIYKNSRTKIPDALKDYFNEDDKILMIHMDMRNLKNKKENATMECIGLEEVQKSINKSDYTFM</sequence>
<evidence type="ECO:0000256" key="1">
    <source>
        <dbReference type="SAM" id="SignalP"/>
    </source>
</evidence>
<dbReference type="EMBL" id="JAGEVG010000014">
    <property type="protein sequence ID" value="MBO3099161.1"/>
    <property type="molecule type" value="Genomic_DNA"/>
</dbReference>
<keyword evidence="1" id="KW-0732">Signal</keyword>
<keyword evidence="4" id="KW-1185">Reference proteome</keyword>
<evidence type="ECO:0000259" key="2">
    <source>
        <dbReference type="Pfam" id="PF14371"/>
    </source>
</evidence>
<feature type="domain" description="DUF4412" evidence="2">
    <location>
        <begin position="94"/>
        <end position="200"/>
    </location>
</feature>
<reference evidence="3 4" key="1">
    <citation type="submission" date="2021-03" db="EMBL/GenBank/DDBJ databases">
        <title>Gelidibacter sp. nov., isolated from costal sediment.</title>
        <authorList>
            <person name="Lun K.-Y."/>
        </authorList>
    </citation>
    <scope>NUCLEOTIDE SEQUENCE [LARGE SCALE GENOMIC DNA]</scope>
    <source>
        <strain evidence="3 4">DF109</strain>
    </source>
</reference>
<evidence type="ECO:0000313" key="3">
    <source>
        <dbReference type="EMBL" id="MBO3099161.1"/>
    </source>
</evidence>
<proteinExistence type="predicted"/>
<dbReference type="InterPro" id="IPR025524">
    <property type="entry name" value="DUF4412"/>
</dbReference>
<name>A0ABS3STZ5_9FLAO</name>
<accession>A0ABS3STZ5</accession>
<dbReference type="Pfam" id="PF14371">
    <property type="entry name" value="DUF4412"/>
    <property type="match status" value="1"/>
</dbReference>